<evidence type="ECO:0000256" key="1">
    <source>
        <dbReference type="SAM" id="MobiDB-lite"/>
    </source>
</evidence>
<keyword evidence="3" id="KW-1185">Reference proteome</keyword>
<dbReference type="HOGENOM" id="CLU_2549117_0_0_1"/>
<dbReference type="EMBL" id="KB446542">
    <property type="protein sequence ID" value="EME41395.1"/>
    <property type="molecule type" value="Genomic_DNA"/>
</dbReference>
<name>N1PIM0_DOTSN</name>
<evidence type="ECO:0000313" key="2">
    <source>
        <dbReference type="EMBL" id="EME41395.1"/>
    </source>
</evidence>
<reference evidence="2 3" key="2">
    <citation type="journal article" date="2012" name="PLoS Pathog.">
        <title>Diverse lifestyles and strategies of plant pathogenesis encoded in the genomes of eighteen Dothideomycetes fungi.</title>
        <authorList>
            <person name="Ohm R.A."/>
            <person name="Feau N."/>
            <person name="Henrissat B."/>
            <person name="Schoch C.L."/>
            <person name="Horwitz B.A."/>
            <person name="Barry K.W."/>
            <person name="Condon B.J."/>
            <person name="Copeland A.C."/>
            <person name="Dhillon B."/>
            <person name="Glaser F."/>
            <person name="Hesse C.N."/>
            <person name="Kosti I."/>
            <person name="LaButti K."/>
            <person name="Lindquist E.A."/>
            <person name="Lucas S."/>
            <person name="Salamov A.A."/>
            <person name="Bradshaw R.E."/>
            <person name="Ciuffetti L."/>
            <person name="Hamelin R.C."/>
            <person name="Kema G.H.J."/>
            <person name="Lawrence C."/>
            <person name="Scott J.A."/>
            <person name="Spatafora J.W."/>
            <person name="Turgeon B.G."/>
            <person name="de Wit P.J.G.M."/>
            <person name="Zhong S."/>
            <person name="Goodwin S.B."/>
            <person name="Grigoriev I.V."/>
        </authorList>
    </citation>
    <scope>NUCLEOTIDE SEQUENCE [LARGE SCALE GENOMIC DNA]</scope>
    <source>
        <strain evidence="3">NZE10 / CBS 128990</strain>
    </source>
</reference>
<accession>N1PIM0</accession>
<dbReference type="AlphaFoldDB" id="N1PIM0"/>
<evidence type="ECO:0000313" key="3">
    <source>
        <dbReference type="Proteomes" id="UP000016933"/>
    </source>
</evidence>
<dbReference type="Proteomes" id="UP000016933">
    <property type="component" value="Unassembled WGS sequence"/>
</dbReference>
<sequence>LAASSSQDCNRRRLQSRNDPLSPCQVPTSFNVPANRLSLEASIPDLTTETLSKSPNFTQLHNAHANANAHDAHAFDSLPVSKL</sequence>
<proteinExistence type="predicted"/>
<feature type="region of interest" description="Disordered" evidence="1">
    <location>
        <begin position="1"/>
        <end position="29"/>
    </location>
</feature>
<protein>
    <submittedName>
        <fullName evidence="2">Uncharacterized protein</fullName>
    </submittedName>
</protein>
<organism evidence="2 3">
    <name type="scientific">Dothistroma septosporum (strain NZE10 / CBS 128990)</name>
    <name type="common">Red band needle blight fungus</name>
    <name type="synonym">Mycosphaerella pini</name>
    <dbReference type="NCBI Taxonomy" id="675120"/>
    <lineage>
        <taxon>Eukaryota</taxon>
        <taxon>Fungi</taxon>
        <taxon>Dikarya</taxon>
        <taxon>Ascomycota</taxon>
        <taxon>Pezizomycotina</taxon>
        <taxon>Dothideomycetes</taxon>
        <taxon>Dothideomycetidae</taxon>
        <taxon>Mycosphaerellales</taxon>
        <taxon>Mycosphaerellaceae</taxon>
        <taxon>Dothistroma</taxon>
    </lineage>
</organism>
<gene>
    <name evidence="2" type="ORF">DOTSEDRAFT_46403</name>
</gene>
<reference evidence="3" key="1">
    <citation type="journal article" date="2012" name="PLoS Genet.">
        <title>The genomes of the fungal plant pathogens Cladosporium fulvum and Dothistroma septosporum reveal adaptation to different hosts and lifestyles but also signatures of common ancestry.</title>
        <authorList>
            <person name="de Wit P.J.G.M."/>
            <person name="van der Burgt A."/>
            <person name="Oekmen B."/>
            <person name="Stergiopoulos I."/>
            <person name="Abd-Elsalam K.A."/>
            <person name="Aerts A.L."/>
            <person name="Bahkali A.H."/>
            <person name="Beenen H.G."/>
            <person name="Chettri P."/>
            <person name="Cox M.P."/>
            <person name="Datema E."/>
            <person name="de Vries R.P."/>
            <person name="Dhillon B."/>
            <person name="Ganley A.R."/>
            <person name="Griffiths S.A."/>
            <person name="Guo Y."/>
            <person name="Hamelin R.C."/>
            <person name="Henrissat B."/>
            <person name="Kabir M.S."/>
            <person name="Jashni M.K."/>
            <person name="Kema G."/>
            <person name="Klaubauf S."/>
            <person name="Lapidus A."/>
            <person name="Levasseur A."/>
            <person name="Lindquist E."/>
            <person name="Mehrabi R."/>
            <person name="Ohm R.A."/>
            <person name="Owen T.J."/>
            <person name="Salamov A."/>
            <person name="Schwelm A."/>
            <person name="Schijlen E."/>
            <person name="Sun H."/>
            <person name="van den Burg H.A."/>
            <person name="van Ham R.C.H.J."/>
            <person name="Zhang S."/>
            <person name="Goodwin S.B."/>
            <person name="Grigoriev I.V."/>
            <person name="Collemare J."/>
            <person name="Bradshaw R.E."/>
        </authorList>
    </citation>
    <scope>NUCLEOTIDE SEQUENCE [LARGE SCALE GENOMIC DNA]</scope>
    <source>
        <strain evidence="3">NZE10 / CBS 128990</strain>
    </source>
</reference>
<feature type="non-terminal residue" evidence="2">
    <location>
        <position position="1"/>
    </location>
</feature>